<keyword evidence="1" id="KW-0488">Methylation</keyword>
<dbReference type="GO" id="GO:0015627">
    <property type="term" value="C:type II protein secretion system complex"/>
    <property type="evidence" value="ECO:0007669"/>
    <property type="project" value="InterPro"/>
</dbReference>
<comment type="caution">
    <text evidence="4">The sequence shown here is derived from an EMBL/GenBank/DDBJ whole genome shotgun (WGS) entry which is preliminary data.</text>
</comment>
<feature type="domain" description="DUF1559" evidence="3">
    <location>
        <begin position="31"/>
        <end position="64"/>
    </location>
</feature>
<dbReference type="PRINTS" id="PR00813">
    <property type="entry name" value="BCTERIALGSPG"/>
</dbReference>
<feature type="transmembrane region" description="Helical" evidence="2">
    <location>
        <begin position="6"/>
        <end position="29"/>
    </location>
</feature>
<keyword evidence="2" id="KW-0472">Membrane</keyword>
<dbReference type="PANTHER" id="PTHR30093">
    <property type="entry name" value="GENERAL SECRETION PATHWAY PROTEIN G"/>
    <property type="match status" value="1"/>
</dbReference>
<dbReference type="Pfam" id="PF07596">
    <property type="entry name" value="SBP_bac_10"/>
    <property type="match status" value="1"/>
</dbReference>
<evidence type="ECO:0000256" key="2">
    <source>
        <dbReference type="SAM" id="Phobius"/>
    </source>
</evidence>
<dbReference type="SUPFAM" id="SSF54523">
    <property type="entry name" value="Pili subunits"/>
    <property type="match status" value="1"/>
</dbReference>
<dbReference type="InterPro" id="IPR000983">
    <property type="entry name" value="Bac_GSPG_pilin"/>
</dbReference>
<dbReference type="Gene3D" id="3.30.700.10">
    <property type="entry name" value="Glycoprotein, Type 4 Pilin"/>
    <property type="match status" value="1"/>
</dbReference>
<sequence>MRKNGFTLIELLVVIAIIAILASMLLPALSKARERAKMATCINNLKQISLAIKMYAEDYDIPRMPASVPLAGSVRGSWYGALYDLGYVKSWGVFRCPSDTRKLNWTRAGIDADWRAVSYSMNSNLASGSDYTYSVANPDFDGTMYIHCAMNVGPTWHGYGDGSPVYYWYRDTVTNKGGVKGVGVSHAGMVPVIFADLHVGTLPFEVLVNSCSASSYGWGPWSLTKGD</sequence>
<proteinExistence type="predicted"/>
<dbReference type="InterPro" id="IPR045584">
    <property type="entry name" value="Pilin-like"/>
</dbReference>
<gene>
    <name evidence="4" type="primary">pulG_7</name>
    <name evidence="4" type="ORF">BWX89_01357</name>
</gene>
<evidence type="ECO:0000256" key="1">
    <source>
        <dbReference type="ARBA" id="ARBA00022481"/>
    </source>
</evidence>
<dbReference type="InterPro" id="IPR012902">
    <property type="entry name" value="N_methyl_site"/>
</dbReference>
<keyword evidence="2" id="KW-1133">Transmembrane helix</keyword>
<evidence type="ECO:0000259" key="3">
    <source>
        <dbReference type="Pfam" id="PF07596"/>
    </source>
</evidence>
<organism evidence="4">
    <name type="scientific">candidate division TA06 bacterium ADurb.Bin131</name>
    <dbReference type="NCBI Taxonomy" id="1852827"/>
    <lineage>
        <taxon>Bacteria</taxon>
        <taxon>Bacteria division TA06</taxon>
    </lineage>
</organism>
<keyword evidence="2" id="KW-0812">Transmembrane</keyword>
<dbReference type="NCBIfam" id="TIGR02532">
    <property type="entry name" value="IV_pilin_GFxxxE"/>
    <property type="match status" value="1"/>
</dbReference>
<evidence type="ECO:0000313" key="4">
    <source>
        <dbReference type="EMBL" id="OQB72319.1"/>
    </source>
</evidence>
<dbReference type="InterPro" id="IPR011453">
    <property type="entry name" value="DUF1559"/>
</dbReference>
<protein>
    <submittedName>
        <fullName evidence="4">Type II secretion system protein G</fullName>
    </submittedName>
</protein>
<dbReference type="GO" id="GO:0015628">
    <property type="term" value="P:protein secretion by the type II secretion system"/>
    <property type="evidence" value="ECO:0007669"/>
    <property type="project" value="InterPro"/>
</dbReference>
<dbReference type="Proteomes" id="UP000485562">
    <property type="component" value="Unassembled WGS sequence"/>
</dbReference>
<accession>A0A1V6C5W9</accession>
<reference evidence="4" key="1">
    <citation type="submission" date="2017-02" db="EMBL/GenBank/DDBJ databases">
        <title>Delving into the versatile metabolic prowess of the omnipresent phylum Bacteroidetes.</title>
        <authorList>
            <person name="Nobu M.K."/>
            <person name="Mei R."/>
            <person name="Narihiro T."/>
            <person name="Kuroda K."/>
            <person name="Liu W.-T."/>
        </authorList>
    </citation>
    <scope>NUCLEOTIDE SEQUENCE</scope>
    <source>
        <strain evidence="4">ADurb.Bin131</strain>
    </source>
</reference>
<dbReference type="Pfam" id="PF07963">
    <property type="entry name" value="N_methyl"/>
    <property type="match status" value="1"/>
</dbReference>
<dbReference type="AlphaFoldDB" id="A0A1V6C5W9"/>
<name>A0A1V6C5W9_UNCT6</name>
<dbReference type="EMBL" id="MWDQ01000134">
    <property type="protein sequence ID" value="OQB72319.1"/>
    <property type="molecule type" value="Genomic_DNA"/>
</dbReference>